<evidence type="ECO:0000313" key="1">
    <source>
        <dbReference type="EMBL" id="CAG1979312.1"/>
    </source>
</evidence>
<name>A0A4E9EN53_GIBZA</name>
<proteinExistence type="predicted"/>
<accession>A0A4E9EN53</accession>
<dbReference type="Proteomes" id="UP000746612">
    <property type="component" value="Unassembled WGS sequence"/>
</dbReference>
<reference evidence="1" key="2">
    <citation type="submission" date="2021-03" db="EMBL/GenBank/DDBJ databases">
        <authorList>
            <person name="Alouane T."/>
            <person name="Langin T."/>
            <person name="Bonhomme L."/>
        </authorList>
    </citation>
    <scope>NUCLEOTIDE SEQUENCE</scope>
    <source>
        <strain evidence="1">MDC_Fg202</strain>
    </source>
</reference>
<reference evidence="2" key="1">
    <citation type="submission" date="2019-04" db="EMBL/GenBank/DDBJ databases">
        <authorList>
            <person name="Melise S."/>
            <person name="Noan J."/>
            <person name="Okalmin O."/>
        </authorList>
    </citation>
    <scope>NUCLEOTIDE SEQUENCE</scope>
    <source>
        <strain evidence="2">FN9</strain>
    </source>
</reference>
<protein>
    <submittedName>
        <fullName evidence="2">Uncharacterized protein</fullName>
    </submittedName>
</protein>
<dbReference type="EMBL" id="CAAKMV010000196">
    <property type="protein sequence ID" value="VIO64404.1"/>
    <property type="molecule type" value="Genomic_DNA"/>
</dbReference>
<gene>
    <name evidence="2" type="ORF">FUG_LOCUS562549</name>
    <name evidence="1" type="ORF">MDCFG202_LOCUS185377</name>
</gene>
<dbReference type="AlphaFoldDB" id="A0A4E9EN53"/>
<organism evidence="2">
    <name type="scientific">Gibberella zeae</name>
    <name type="common">Wheat head blight fungus</name>
    <name type="synonym">Fusarium graminearum</name>
    <dbReference type="NCBI Taxonomy" id="5518"/>
    <lineage>
        <taxon>Eukaryota</taxon>
        <taxon>Fungi</taxon>
        <taxon>Dikarya</taxon>
        <taxon>Ascomycota</taxon>
        <taxon>Pezizomycotina</taxon>
        <taxon>Sordariomycetes</taxon>
        <taxon>Hypocreomycetidae</taxon>
        <taxon>Hypocreales</taxon>
        <taxon>Nectriaceae</taxon>
        <taxon>Fusarium</taxon>
    </lineage>
</organism>
<sequence length="264" mass="28260">MDRIVGELFVISRIAGWADERFEPCEGEIAYQDIPNSSACHIIHQLQSYNHILLFKMLPFTILTAFLISLTTAKKHHATTAKPCPTVISTKEVCTTCVTLACITFSTISLSQQNCPPHVSTIKTSFPCSKSKCPGGCDTSYVYASSYGPTSTTACPTVTETETICSDCIRPMCLSLSTVSSVCGCPATAATVTTAFPCGGDCPKGCGTEFVTPTVTPDYIIPAITPTSTAAAWNEGLRAMHLRGSSASLVLGKYNCHLNYGRIW</sequence>
<dbReference type="EMBL" id="CAJPIJ010000112">
    <property type="protein sequence ID" value="CAG1979312.1"/>
    <property type="molecule type" value="Genomic_DNA"/>
</dbReference>
<evidence type="ECO:0000313" key="2">
    <source>
        <dbReference type="EMBL" id="VIO64404.1"/>
    </source>
</evidence>